<evidence type="ECO:0000259" key="14">
    <source>
        <dbReference type="PROSITE" id="PS51007"/>
    </source>
</evidence>
<organism evidence="15 16">
    <name type="scientific">Haematococcus lacustris</name>
    <name type="common">Green alga</name>
    <name type="synonym">Haematococcus pluvialis</name>
    <dbReference type="NCBI Taxonomy" id="44745"/>
    <lineage>
        <taxon>Eukaryota</taxon>
        <taxon>Viridiplantae</taxon>
        <taxon>Chlorophyta</taxon>
        <taxon>core chlorophytes</taxon>
        <taxon>Chlorophyceae</taxon>
        <taxon>CS clade</taxon>
        <taxon>Chlamydomonadales</taxon>
        <taxon>Haematococcaceae</taxon>
        <taxon>Haematococcus</taxon>
    </lineage>
</organism>
<evidence type="ECO:0000256" key="3">
    <source>
        <dbReference type="ARBA" id="ARBA00022448"/>
    </source>
</evidence>
<evidence type="ECO:0000256" key="1">
    <source>
        <dbReference type="ARBA" id="ARBA00002347"/>
    </source>
</evidence>
<keyword evidence="3" id="KW-0813">Transport</keyword>
<gene>
    <name evidence="15" type="ORF">HaLaN_24526</name>
</gene>
<keyword evidence="9" id="KW-0793">Thylakoid</keyword>
<dbReference type="PANTHER" id="PTHR34688">
    <property type="entry name" value="CYTOCHROME C6, CHLOROPLASTIC"/>
    <property type="match status" value="1"/>
</dbReference>
<dbReference type="PANTHER" id="PTHR34688:SF2">
    <property type="entry name" value="CYTOCHROME C6, CHLOROPLASTIC"/>
    <property type="match status" value="1"/>
</dbReference>
<dbReference type="GO" id="GO:0020037">
    <property type="term" value="F:heme binding"/>
    <property type="evidence" value="ECO:0007669"/>
    <property type="project" value="InterPro"/>
</dbReference>
<evidence type="ECO:0000256" key="11">
    <source>
        <dbReference type="ARBA" id="ARBA00031247"/>
    </source>
</evidence>
<evidence type="ECO:0000256" key="5">
    <source>
        <dbReference type="ARBA" id="ARBA00022617"/>
    </source>
</evidence>
<dbReference type="InterPro" id="IPR009056">
    <property type="entry name" value="Cyt_c-like_dom"/>
</dbReference>
<evidence type="ECO:0000256" key="8">
    <source>
        <dbReference type="ARBA" id="ARBA00023004"/>
    </source>
</evidence>
<accession>A0A699ZUL1</accession>
<evidence type="ECO:0000256" key="9">
    <source>
        <dbReference type="ARBA" id="ARBA00023078"/>
    </source>
</evidence>
<evidence type="ECO:0000256" key="7">
    <source>
        <dbReference type="ARBA" id="ARBA00022982"/>
    </source>
</evidence>
<dbReference type="AlphaFoldDB" id="A0A699ZUL1"/>
<evidence type="ECO:0000256" key="13">
    <source>
        <dbReference type="PROSITE-ProRule" id="PRU00433"/>
    </source>
</evidence>
<evidence type="ECO:0000256" key="2">
    <source>
        <dbReference type="ARBA" id="ARBA00009650"/>
    </source>
</evidence>
<keyword evidence="4" id="KW-0602">Photosynthesis</keyword>
<sequence length="115" mass="12095">MSRYGMLPRGAWQGAAASPWLRACGIGHCPAGCHAGGGNVLAAGASLFPDDLKRNGYTDAQSLYTLIYKGKGKMPGYGKECAPKGQCTFGPRLADEEVQSLAEYVLERAAAGWAK</sequence>
<dbReference type="PROSITE" id="PS51007">
    <property type="entry name" value="CYTC"/>
    <property type="match status" value="1"/>
</dbReference>
<keyword evidence="5 13" id="KW-0349">Heme</keyword>
<keyword evidence="8 13" id="KW-0408">Iron</keyword>
<proteinExistence type="inferred from homology"/>
<evidence type="ECO:0000256" key="12">
    <source>
        <dbReference type="ARBA" id="ARBA00033211"/>
    </source>
</evidence>
<dbReference type="Gene3D" id="1.10.760.10">
    <property type="entry name" value="Cytochrome c-like domain"/>
    <property type="match status" value="1"/>
</dbReference>
<comment type="function">
    <text evidence="1">Functions as an electron carrier between membrane-bound cytochrome b6-f and photosystem I in oxygenic photosynthesis.</text>
</comment>
<dbReference type="InterPro" id="IPR036909">
    <property type="entry name" value="Cyt_c-like_dom_sf"/>
</dbReference>
<comment type="similarity">
    <text evidence="2">Belongs to the cytochrome c family. PetJ subfamily.</text>
</comment>
<evidence type="ECO:0000256" key="10">
    <source>
        <dbReference type="ARBA" id="ARBA00030448"/>
    </source>
</evidence>
<dbReference type="GO" id="GO:0005506">
    <property type="term" value="F:iron ion binding"/>
    <property type="evidence" value="ECO:0007669"/>
    <property type="project" value="InterPro"/>
</dbReference>
<evidence type="ECO:0000313" key="16">
    <source>
        <dbReference type="Proteomes" id="UP000485058"/>
    </source>
</evidence>
<keyword evidence="7" id="KW-0249">Electron transport</keyword>
<comment type="caution">
    <text evidence="15">The sequence shown here is derived from an EMBL/GenBank/DDBJ whole genome shotgun (WGS) entry which is preliminary data.</text>
</comment>
<keyword evidence="6 13" id="KW-0479">Metal-binding</keyword>
<dbReference type="GO" id="GO:0009055">
    <property type="term" value="F:electron transfer activity"/>
    <property type="evidence" value="ECO:0007669"/>
    <property type="project" value="InterPro"/>
</dbReference>
<dbReference type="Proteomes" id="UP000485058">
    <property type="component" value="Unassembled WGS sequence"/>
</dbReference>
<protein>
    <recommendedName>
        <fullName evidence="12">Cytochrome c-553</fullName>
    </recommendedName>
    <alternativeName>
        <fullName evidence="11">Cytochrome c553</fullName>
    </alternativeName>
    <alternativeName>
        <fullName evidence="10">Soluble cytochrome f</fullName>
    </alternativeName>
</protein>
<feature type="domain" description="Cytochrome c" evidence="14">
    <location>
        <begin position="9"/>
        <end position="109"/>
    </location>
</feature>
<dbReference type="Pfam" id="PF13442">
    <property type="entry name" value="Cytochrome_CBB3"/>
    <property type="match status" value="1"/>
</dbReference>
<reference evidence="15 16" key="1">
    <citation type="submission" date="2020-02" db="EMBL/GenBank/DDBJ databases">
        <title>Draft genome sequence of Haematococcus lacustris strain NIES-144.</title>
        <authorList>
            <person name="Morimoto D."/>
            <person name="Nakagawa S."/>
            <person name="Yoshida T."/>
            <person name="Sawayama S."/>
        </authorList>
    </citation>
    <scope>NUCLEOTIDE SEQUENCE [LARGE SCALE GENOMIC DNA]</scope>
    <source>
        <strain evidence="15 16">NIES-144</strain>
    </source>
</reference>
<dbReference type="GO" id="GO:0015979">
    <property type="term" value="P:photosynthesis"/>
    <property type="evidence" value="ECO:0007669"/>
    <property type="project" value="UniProtKB-KW"/>
</dbReference>
<evidence type="ECO:0000256" key="6">
    <source>
        <dbReference type="ARBA" id="ARBA00022723"/>
    </source>
</evidence>
<name>A0A699ZUL1_HAELA</name>
<dbReference type="FunFam" id="1.10.760.10:FF:000021">
    <property type="entry name" value="Cytochrome c6, chloroplastic"/>
    <property type="match status" value="1"/>
</dbReference>
<dbReference type="SUPFAM" id="SSF46626">
    <property type="entry name" value="Cytochrome c"/>
    <property type="match status" value="1"/>
</dbReference>
<dbReference type="EMBL" id="BLLF01003112">
    <property type="protein sequence ID" value="GFH26383.1"/>
    <property type="molecule type" value="Genomic_DNA"/>
</dbReference>
<evidence type="ECO:0000313" key="15">
    <source>
        <dbReference type="EMBL" id="GFH26383.1"/>
    </source>
</evidence>
<evidence type="ECO:0000256" key="4">
    <source>
        <dbReference type="ARBA" id="ARBA00022531"/>
    </source>
</evidence>
<keyword evidence="16" id="KW-1185">Reference proteome</keyword>
<dbReference type="InterPro" id="IPR023655">
    <property type="entry name" value="Cyt_C6"/>
</dbReference>